<dbReference type="Proteomes" id="UP000316471">
    <property type="component" value="Unassembled WGS sequence"/>
</dbReference>
<feature type="repeat" description="TPR" evidence="3">
    <location>
        <begin position="32"/>
        <end position="65"/>
    </location>
</feature>
<dbReference type="Gene3D" id="1.25.40.10">
    <property type="entry name" value="Tetratricopeptide repeat domain"/>
    <property type="match status" value="3"/>
</dbReference>
<dbReference type="Pfam" id="PF14559">
    <property type="entry name" value="TPR_19"/>
    <property type="match status" value="1"/>
</dbReference>
<sequence length="690" mass="74451">MYETILQALRSGDAAAGVAAARDAVAANPQDATAHRLLATALRTAGERDAALAAIGRAIELSPDDAGLHLAHAGLLLEERQLGEAEAALARTIGLDPNQFPAYIVQGQLAIARGDLDEAERVARVAARIAPEHPHVATIVGTVALRRGDADGALATLARAAERAPGDEQVRHALGLAYMAKGHLAFAEQAFRSLLELRPDSRPLRLLVADLANQQGRKAEAADMLAPLLDAGATPALLRTLGMLEYDGGRVERARELLRQAFDAAPTDRATLAPLVEVWRREDLADEARTALDAALGAHPAETALWHARLVFEPFAGDEARAVVERWQQAMPDTLPPLMAQWAIEDASGALEKADAIALRITELEPGHTAAEMRVIDALLRTDPDAAIARVDMLITRASDAGVKRALRQLLGRAYDAAGQHEAAVATWAEVHAEVADQRLPYPPLSTARSDWPELAPLPDDAKGVLLLWGAPGSLVERIAATFETSGAPLRADRLGANPPNDFLQRYPTIEQLSAGDAETRAEALVDEWRSLLPTRGIEDGNVFDWLLWWDNALLAALRPHLPEAVLMVALRDPRDMLLDWLAFGAPVPFQLESPDAGARWLAQVLAQVAYLHEQDLFPHRLVRLDDIAQDPKGIAQALANALETQVRIPPQGVLQPERFAAGHWRAYSGALAEAFTLLTPVAKRLGYPE</sequence>
<evidence type="ECO:0000256" key="1">
    <source>
        <dbReference type="ARBA" id="ARBA00022737"/>
    </source>
</evidence>
<feature type="repeat" description="TPR" evidence="3">
    <location>
        <begin position="168"/>
        <end position="201"/>
    </location>
</feature>
<dbReference type="InterPro" id="IPR019734">
    <property type="entry name" value="TPR_rpt"/>
</dbReference>
<feature type="repeat" description="TPR" evidence="3">
    <location>
        <begin position="235"/>
        <end position="268"/>
    </location>
</feature>
<gene>
    <name evidence="4" type="ORF">IP93_00669</name>
</gene>
<dbReference type="RefSeq" id="WP_158636260.1">
    <property type="nucleotide sequence ID" value="NZ_VLKP01000002.1"/>
</dbReference>
<organism evidence="4 5">
    <name type="scientific">Aerolutibacter ruishenii</name>
    <dbReference type="NCBI Taxonomy" id="686800"/>
    <lineage>
        <taxon>Bacteria</taxon>
        <taxon>Pseudomonadati</taxon>
        <taxon>Pseudomonadota</taxon>
        <taxon>Gammaproteobacteria</taxon>
        <taxon>Lysobacterales</taxon>
        <taxon>Lysobacteraceae</taxon>
        <taxon>Aerolutibacter</taxon>
    </lineage>
</organism>
<keyword evidence="5" id="KW-1185">Reference proteome</keyword>
<protein>
    <submittedName>
        <fullName evidence="4">Flp pilus assembly protein TadD</fullName>
    </submittedName>
</protein>
<dbReference type="InterPro" id="IPR011990">
    <property type="entry name" value="TPR-like_helical_dom_sf"/>
</dbReference>
<dbReference type="EMBL" id="VLKP01000002">
    <property type="protein sequence ID" value="TWI13507.1"/>
    <property type="molecule type" value="Genomic_DNA"/>
</dbReference>
<dbReference type="Pfam" id="PF13432">
    <property type="entry name" value="TPR_16"/>
    <property type="match status" value="3"/>
</dbReference>
<dbReference type="PROSITE" id="PS50005">
    <property type="entry name" value="TPR"/>
    <property type="match status" value="3"/>
</dbReference>
<evidence type="ECO:0000256" key="2">
    <source>
        <dbReference type="ARBA" id="ARBA00022803"/>
    </source>
</evidence>
<dbReference type="PANTHER" id="PTHR45586:SF14">
    <property type="entry name" value="TETRATRICOPEPTIDE TPR_2 REPEAT PROTEIN"/>
    <property type="match status" value="1"/>
</dbReference>
<comment type="caution">
    <text evidence="4">The sequence shown here is derived from an EMBL/GenBank/DDBJ whole genome shotgun (WGS) entry which is preliminary data.</text>
</comment>
<name>A0A562M0N4_9GAMM</name>
<dbReference type="SMART" id="SM00028">
    <property type="entry name" value="TPR"/>
    <property type="match status" value="6"/>
</dbReference>
<evidence type="ECO:0000313" key="4">
    <source>
        <dbReference type="EMBL" id="TWI13507.1"/>
    </source>
</evidence>
<dbReference type="SUPFAM" id="SSF52540">
    <property type="entry name" value="P-loop containing nucleoside triphosphate hydrolases"/>
    <property type="match status" value="1"/>
</dbReference>
<dbReference type="InterPro" id="IPR051012">
    <property type="entry name" value="CellSynth/LPSAsmb/PSIAsmb"/>
</dbReference>
<proteinExistence type="predicted"/>
<evidence type="ECO:0000313" key="5">
    <source>
        <dbReference type="Proteomes" id="UP000316471"/>
    </source>
</evidence>
<accession>A0A562M0N4</accession>
<dbReference type="Gene3D" id="3.40.50.300">
    <property type="entry name" value="P-loop containing nucleotide triphosphate hydrolases"/>
    <property type="match status" value="1"/>
</dbReference>
<keyword evidence="1" id="KW-0677">Repeat</keyword>
<reference evidence="4 5" key="1">
    <citation type="journal article" date="2015" name="Stand. Genomic Sci.">
        <title>Genomic Encyclopedia of Bacterial and Archaeal Type Strains, Phase III: the genomes of soil and plant-associated and newly described type strains.</title>
        <authorList>
            <person name="Whitman W.B."/>
            <person name="Woyke T."/>
            <person name="Klenk H.P."/>
            <person name="Zhou Y."/>
            <person name="Lilburn T.G."/>
            <person name="Beck B.J."/>
            <person name="De Vos P."/>
            <person name="Vandamme P."/>
            <person name="Eisen J.A."/>
            <person name="Garrity G."/>
            <person name="Hugenholtz P."/>
            <person name="Kyrpides N.C."/>
        </authorList>
    </citation>
    <scope>NUCLEOTIDE SEQUENCE [LARGE SCALE GENOMIC DNA]</scope>
    <source>
        <strain evidence="4 5">CGMCC 1.10136</strain>
    </source>
</reference>
<evidence type="ECO:0000256" key="3">
    <source>
        <dbReference type="PROSITE-ProRule" id="PRU00339"/>
    </source>
</evidence>
<dbReference type="OrthoDB" id="5965059at2"/>
<keyword evidence="2 3" id="KW-0802">TPR repeat</keyword>
<dbReference type="InterPro" id="IPR027417">
    <property type="entry name" value="P-loop_NTPase"/>
</dbReference>
<dbReference type="PANTHER" id="PTHR45586">
    <property type="entry name" value="TPR REPEAT-CONTAINING PROTEIN PA4667"/>
    <property type="match status" value="1"/>
</dbReference>
<dbReference type="SUPFAM" id="SSF48452">
    <property type="entry name" value="TPR-like"/>
    <property type="match status" value="1"/>
</dbReference>
<dbReference type="AlphaFoldDB" id="A0A562M0N4"/>